<reference evidence="3" key="1">
    <citation type="submission" date="2024-05" db="EMBL/GenBank/DDBJ databases">
        <authorList>
            <person name="Cai S.Y."/>
            <person name="Jin L.M."/>
            <person name="Li H.R."/>
        </authorList>
    </citation>
    <scope>NUCLEOTIDE SEQUENCE</scope>
    <source>
        <strain evidence="3">A5-74</strain>
    </source>
</reference>
<accession>A0AAU8DRP2</accession>
<evidence type="ECO:0000313" key="3">
    <source>
        <dbReference type="EMBL" id="XCG64682.1"/>
    </source>
</evidence>
<dbReference type="RefSeq" id="WP_353650295.1">
    <property type="nucleotide sequence ID" value="NZ_CP159218.1"/>
</dbReference>
<organism evidence="3">
    <name type="scientific">Nakamurella sp. A5-74</name>
    <dbReference type="NCBI Taxonomy" id="3158264"/>
    <lineage>
        <taxon>Bacteria</taxon>
        <taxon>Bacillati</taxon>
        <taxon>Actinomycetota</taxon>
        <taxon>Actinomycetes</taxon>
        <taxon>Nakamurellales</taxon>
        <taxon>Nakamurellaceae</taxon>
        <taxon>Nakamurella</taxon>
    </lineage>
</organism>
<dbReference type="SUPFAM" id="SSF53300">
    <property type="entry name" value="vWA-like"/>
    <property type="match status" value="1"/>
</dbReference>
<evidence type="ECO:0000256" key="1">
    <source>
        <dbReference type="SAM" id="Coils"/>
    </source>
</evidence>
<dbReference type="InterPro" id="IPR036465">
    <property type="entry name" value="vWFA_dom_sf"/>
</dbReference>
<protein>
    <recommendedName>
        <fullName evidence="2">VWFA domain-containing protein</fullName>
    </recommendedName>
</protein>
<dbReference type="AlphaFoldDB" id="A0AAU8DRP2"/>
<proteinExistence type="predicted"/>
<dbReference type="Gene3D" id="3.40.50.410">
    <property type="entry name" value="von Willebrand factor, type A domain"/>
    <property type="match status" value="1"/>
</dbReference>
<keyword evidence="1" id="KW-0175">Coiled coil</keyword>
<feature type="domain" description="VWFA" evidence="2">
    <location>
        <begin position="465"/>
        <end position="646"/>
    </location>
</feature>
<sequence length="656" mass="72725">MARDNYYYGAWHEGPDPLAPPFDVRQAMDELGDQVMAGKSLRDALEELRRKGSGETPGIDELHRQIRERRRELSRRGDPSGELTKARAALDQALAQEKDTLAAADDDGARLAEMTLDALPDTTAAALRELQDYQWRDPQARALYEQISANLRDQVLEQQFQGLKQALGGNDPAAMRTVRDMMADLNALLADHARGTDTAEQFERFMGKHGDFFPENPADVDELIDQLARRQAEMDRLMRSLSAQQRRELEELIDAAMGQDVDLASEMAQLSDNLRALRPGMMNGPGVRMRGEEPLGMGEAAGIVGELADLEELEAQLAGQHPGATLDDVDIELLERHLGAEAAQDVRALRDLERELEQQGYLQRGPEGPQMSPKALRRLGQSALKRIFADLRAGGLGGHDDRRSGAADERTGAFLPWSFGDEQPFDAVRTVTNRTLRLATSGASELTGGLEPEDFVIAETERRTRAAVALCVDLSFSMVMEDRWLPMKQTAMALTHLIQTRFRQDALEIIGFDRMARTMTPMELATVEPEWVKGTNLQHALMLAGRHLRRHPEAEPVVLVITDGEPTSHLEDGFPVFSWPPSAATIRASVAQVDAISRQGASLNIFRLGDDPGLERFVDAMARRSGGRVFAPDAERLGEYVISDYLRARRGRRATG</sequence>
<dbReference type="SMART" id="SM00327">
    <property type="entry name" value="VWA"/>
    <property type="match status" value="1"/>
</dbReference>
<dbReference type="InterPro" id="IPR002035">
    <property type="entry name" value="VWF_A"/>
</dbReference>
<dbReference type="EMBL" id="CP159218">
    <property type="protein sequence ID" value="XCG64682.1"/>
    <property type="molecule type" value="Genomic_DNA"/>
</dbReference>
<dbReference type="CDD" id="cd00198">
    <property type="entry name" value="vWFA"/>
    <property type="match status" value="1"/>
</dbReference>
<evidence type="ECO:0000259" key="2">
    <source>
        <dbReference type="SMART" id="SM00327"/>
    </source>
</evidence>
<name>A0AAU8DRP2_9ACTN</name>
<feature type="coiled-coil region" evidence="1">
    <location>
        <begin position="220"/>
        <end position="247"/>
    </location>
</feature>
<gene>
    <name evidence="3" type="ORF">ABLG96_05000</name>
</gene>